<gene>
    <name evidence="5" type="ORF">SAMN05216548_10229</name>
</gene>
<dbReference type="GO" id="GO:0003700">
    <property type="term" value="F:DNA-binding transcription factor activity"/>
    <property type="evidence" value="ECO:0007669"/>
    <property type="project" value="InterPro"/>
</dbReference>
<keyword evidence="1" id="KW-0678">Repressor</keyword>
<dbReference type="SUPFAM" id="SSF100950">
    <property type="entry name" value="NagB/RpiA/CoA transferase-like"/>
    <property type="match status" value="1"/>
</dbReference>
<evidence type="ECO:0000313" key="5">
    <source>
        <dbReference type="EMBL" id="SEP95037.1"/>
    </source>
</evidence>
<dbReference type="InterPro" id="IPR001034">
    <property type="entry name" value="DeoR_HTH"/>
</dbReference>
<feature type="domain" description="HTH deoR-type" evidence="4">
    <location>
        <begin position="1"/>
        <end position="39"/>
    </location>
</feature>
<proteinExistence type="predicted"/>
<reference evidence="5 6" key="1">
    <citation type="submission" date="2016-10" db="EMBL/GenBank/DDBJ databases">
        <authorList>
            <person name="de Groot N.N."/>
        </authorList>
    </citation>
    <scope>NUCLEOTIDE SEQUENCE [LARGE SCALE GENOMIC DNA]</scope>
    <source>
        <strain evidence="5 6">A52C2</strain>
    </source>
</reference>
<dbReference type="InterPro" id="IPR050313">
    <property type="entry name" value="Carb_Metab_HTH_regulators"/>
</dbReference>
<dbReference type="PRINTS" id="PR00037">
    <property type="entry name" value="HTHLACR"/>
</dbReference>
<keyword evidence="2" id="KW-0805">Transcription regulation</keyword>
<sequence length="242" mass="25029">MLAVDLARQYGVSDDTIRRDLRELAASGLCRRVYGGALSLAPATPPIDQRIADQPLRKSALGACGARLIAETCRKGGVLFLDGGSTNLAIARALPAGLDLTVVTNAPAIAAALMTLPDIRLVVIGGRIDPRLGAALGARALRDLGAIRLDMAFLGTCALDPEGGITATDFEDAELKHAVVEMASMIATAVTNDKLGTSAPFEVGPASLLTHLVVEADAAEPALAPFRELGTAVRMAEPALSR</sequence>
<dbReference type="Proteomes" id="UP000199647">
    <property type="component" value="Unassembled WGS sequence"/>
</dbReference>
<keyword evidence="3" id="KW-0804">Transcription</keyword>
<evidence type="ECO:0000259" key="4">
    <source>
        <dbReference type="PROSITE" id="PS51000"/>
    </source>
</evidence>
<dbReference type="PANTHER" id="PTHR30363:SF4">
    <property type="entry name" value="GLYCEROL-3-PHOSPHATE REGULON REPRESSOR"/>
    <property type="match status" value="1"/>
</dbReference>
<dbReference type="AlphaFoldDB" id="A0A1H9C251"/>
<dbReference type="EMBL" id="FOFG01000002">
    <property type="protein sequence ID" value="SEP95037.1"/>
    <property type="molecule type" value="Genomic_DNA"/>
</dbReference>
<dbReference type="PROSITE" id="PS51000">
    <property type="entry name" value="HTH_DEOR_2"/>
    <property type="match status" value="1"/>
</dbReference>
<organism evidence="5 6">
    <name type="scientific">Faunimonas pinastri</name>
    <dbReference type="NCBI Taxonomy" id="1855383"/>
    <lineage>
        <taxon>Bacteria</taxon>
        <taxon>Pseudomonadati</taxon>
        <taxon>Pseudomonadota</taxon>
        <taxon>Alphaproteobacteria</taxon>
        <taxon>Hyphomicrobiales</taxon>
        <taxon>Afifellaceae</taxon>
        <taxon>Faunimonas</taxon>
    </lineage>
</organism>
<name>A0A1H9C251_9HYPH</name>
<dbReference type="InterPro" id="IPR014036">
    <property type="entry name" value="DeoR-like_C"/>
</dbReference>
<evidence type="ECO:0000256" key="2">
    <source>
        <dbReference type="ARBA" id="ARBA00023015"/>
    </source>
</evidence>
<evidence type="ECO:0000313" key="6">
    <source>
        <dbReference type="Proteomes" id="UP000199647"/>
    </source>
</evidence>
<dbReference type="InterPro" id="IPR037171">
    <property type="entry name" value="NagB/RpiA_transferase-like"/>
</dbReference>
<dbReference type="Pfam" id="PF00455">
    <property type="entry name" value="DeoRC"/>
    <property type="match status" value="1"/>
</dbReference>
<dbReference type="InterPro" id="IPR036390">
    <property type="entry name" value="WH_DNA-bd_sf"/>
</dbReference>
<dbReference type="STRING" id="1855383.SAMN05216548_10229"/>
<accession>A0A1H9C251</accession>
<evidence type="ECO:0000256" key="3">
    <source>
        <dbReference type="ARBA" id="ARBA00023163"/>
    </source>
</evidence>
<dbReference type="SMART" id="SM01134">
    <property type="entry name" value="DeoRC"/>
    <property type="match status" value="1"/>
</dbReference>
<dbReference type="SMART" id="SM00420">
    <property type="entry name" value="HTH_DEOR"/>
    <property type="match status" value="1"/>
</dbReference>
<dbReference type="Pfam" id="PF08220">
    <property type="entry name" value="HTH_DeoR"/>
    <property type="match status" value="1"/>
</dbReference>
<dbReference type="PANTHER" id="PTHR30363">
    <property type="entry name" value="HTH-TYPE TRANSCRIPTIONAL REGULATOR SRLR-RELATED"/>
    <property type="match status" value="1"/>
</dbReference>
<evidence type="ECO:0000256" key="1">
    <source>
        <dbReference type="ARBA" id="ARBA00022491"/>
    </source>
</evidence>
<keyword evidence="6" id="KW-1185">Reference proteome</keyword>
<dbReference type="SUPFAM" id="SSF46785">
    <property type="entry name" value="Winged helix' DNA-binding domain"/>
    <property type="match status" value="1"/>
</dbReference>
<protein>
    <submittedName>
        <fullName evidence="5">Transcriptional regulator, DeoR family</fullName>
    </submittedName>
</protein>